<sequence>MMREGGWGGAGGVEKEDEEEKEEEEEGAHKPCSKHLLSRLASRVSLPDKLILLQSHISVPYRCPDYHESL</sequence>
<evidence type="ECO:0000256" key="1">
    <source>
        <dbReference type="SAM" id="MobiDB-lite"/>
    </source>
</evidence>
<feature type="region of interest" description="Disordered" evidence="1">
    <location>
        <begin position="1"/>
        <end position="34"/>
    </location>
</feature>
<protein>
    <submittedName>
        <fullName evidence="2">Uncharacterized protein</fullName>
    </submittedName>
</protein>
<comment type="caution">
    <text evidence="2">The sequence shown here is derived from an EMBL/GenBank/DDBJ whole genome shotgun (WGS) entry which is preliminary data.</text>
</comment>
<feature type="compositionally biased region" description="Gly residues" evidence="1">
    <location>
        <begin position="1"/>
        <end position="12"/>
    </location>
</feature>
<dbReference type="AlphaFoldDB" id="A0A5B7IGJ2"/>
<name>A0A5B7IGJ2_PORTR</name>
<proteinExistence type="predicted"/>
<accession>A0A5B7IGJ2</accession>
<evidence type="ECO:0000313" key="3">
    <source>
        <dbReference type="Proteomes" id="UP000324222"/>
    </source>
</evidence>
<keyword evidence="3" id="KW-1185">Reference proteome</keyword>
<reference evidence="2 3" key="1">
    <citation type="submission" date="2019-05" db="EMBL/GenBank/DDBJ databases">
        <title>Another draft genome of Portunus trituberculatus and its Hox gene families provides insights of decapod evolution.</title>
        <authorList>
            <person name="Jeong J.-H."/>
            <person name="Song I."/>
            <person name="Kim S."/>
            <person name="Choi T."/>
            <person name="Kim D."/>
            <person name="Ryu S."/>
            <person name="Kim W."/>
        </authorList>
    </citation>
    <scope>NUCLEOTIDE SEQUENCE [LARGE SCALE GENOMIC DNA]</scope>
    <source>
        <tissue evidence="2">Muscle</tissue>
    </source>
</reference>
<dbReference type="EMBL" id="VSRR010051800">
    <property type="protein sequence ID" value="MPC79684.1"/>
    <property type="molecule type" value="Genomic_DNA"/>
</dbReference>
<gene>
    <name evidence="2" type="ORF">E2C01_074225</name>
</gene>
<dbReference type="Proteomes" id="UP000324222">
    <property type="component" value="Unassembled WGS sequence"/>
</dbReference>
<organism evidence="2 3">
    <name type="scientific">Portunus trituberculatus</name>
    <name type="common">Swimming crab</name>
    <name type="synonym">Neptunus trituberculatus</name>
    <dbReference type="NCBI Taxonomy" id="210409"/>
    <lineage>
        <taxon>Eukaryota</taxon>
        <taxon>Metazoa</taxon>
        <taxon>Ecdysozoa</taxon>
        <taxon>Arthropoda</taxon>
        <taxon>Crustacea</taxon>
        <taxon>Multicrustacea</taxon>
        <taxon>Malacostraca</taxon>
        <taxon>Eumalacostraca</taxon>
        <taxon>Eucarida</taxon>
        <taxon>Decapoda</taxon>
        <taxon>Pleocyemata</taxon>
        <taxon>Brachyura</taxon>
        <taxon>Eubrachyura</taxon>
        <taxon>Portunoidea</taxon>
        <taxon>Portunidae</taxon>
        <taxon>Portuninae</taxon>
        <taxon>Portunus</taxon>
    </lineage>
</organism>
<feature type="compositionally biased region" description="Acidic residues" evidence="1">
    <location>
        <begin position="15"/>
        <end position="26"/>
    </location>
</feature>
<evidence type="ECO:0000313" key="2">
    <source>
        <dbReference type="EMBL" id="MPC79684.1"/>
    </source>
</evidence>